<dbReference type="InterPro" id="IPR009057">
    <property type="entry name" value="Homeodomain-like_sf"/>
</dbReference>
<evidence type="ECO:0000256" key="2">
    <source>
        <dbReference type="PROSITE-ProRule" id="PRU00335"/>
    </source>
</evidence>
<evidence type="ECO:0000313" key="4">
    <source>
        <dbReference type="EMBL" id="HIQ67727.1"/>
    </source>
</evidence>
<dbReference type="InterPro" id="IPR039532">
    <property type="entry name" value="TetR_C_Firmicutes"/>
</dbReference>
<evidence type="ECO:0000256" key="1">
    <source>
        <dbReference type="ARBA" id="ARBA00023125"/>
    </source>
</evidence>
<evidence type="ECO:0000313" key="5">
    <source>
        <dbReference type="Proteomes" id="UP000886796"/>
    </source>
</evidence>
<dbReference type="Gene3D" id="1.10.357.10">
    <property type="entry name" value="Tetracycline Repressor, domain 2"/>
    <property type="match status" value="1"/>
</dbReference>
<evidence type="ECO:0000259" key="3">
    <source>
        <dbReference type="PROSITE" id="PS50977"/>
    </source>
</evidence>
<dbReference type="Pfam" id="PF00440">
    <property type="entry name" value="TetR_N"/>
    <property type="match status" value="1"/>
</dbReference>
<dbReference type="Pfam" id="PF14278">
    <property type="entry name" value="TetR_C_8"/>
    <property type="match status" value="1"/>
</dbReference>
<dbReference type="InterPro" id="IPR001647">
    <property type="entry name" value="HTH_TetR"/>
</dbReference>
<dbReference type="EMBL" id="DVFK01000064">
    <property type="protein sequence ID" value="HIQ67727.1"/>
    <property type="molecule type" value="Genomic_DNA"/>
</dbReference>
<organism evidence="4 5">
    <name type="scientific">Candidatus Faecousia excrementigallinarum</name>
    <dbReference type="NCBI Taxonomy" id="2840806"/>
    <lineage>
        <taxon>Bacteria</taxon>
        <taxon>Bacillati</taxon>
        <taxon>Bacillota</taxon>
        <taxon>Clostridia</taxon>
        <taxon>Eubacteriales</taxon>
        <taxon>Oscillospiraceae</taxon>
        <taxon>Faecousia</taxon>
    </lineage>
</organism>
<gene>
    <name evidence="4" type="ORF">IAB74_04355</name>
</gene>
<reference evidence="4" key="2">
    <citation type="journal article" date="2021" name="PeerJ">
        <title>Extensive microbial diversity within the chicken gut microbiome revealed by metagenomics and culture.</title>
        <authorList>
            <person name="Gilroy R."/>
            <person name="Ravi A."/>
            <person name="Getino M."/>
            <person name="Pursley I."/>
            <person name="Horton D.L."/>
            <person name="Alikhan N.F."/>
            <person name="Baker D."/>
            <person name="Gharbi K."/>
            <person name="Hall N."/>
            <person name="Watson M."/>
            <person name="Adriaenssens E.M."/>
            <person name="Foster-Nyarko E."/>
            <person name="Jarju S."/>
            <person name="Secka A."/>
            <person name="Antonio M."/>
            <person name="Oren A."/>
            <person name="Chaudhuri R.R."/>
            <person name="La Ragione R."/>
            <person name="Hildebrand F."/>
            <person name="Pallen M.J."/>
        </authorList>
    </citation>
    <scope>NUCLEOTIDE SEQUENCE</scope>
    <source>
        <strain evidence="4">13361</strain>
    </source>
</reference>
<proteinExistence type="predicted"/>
<reference evidence="4" key="1">
    <citation type="submission" date="2020-10" db="EMBL/GenBank/DDBJ databases">
        <authorList>
            <person name="Gilroy R."/>
        </authorList>
    </citation>
    <scope>NUCLEOTIDE SEQUENCE</scope>
    <source>
        <strain evidence="4">13361</strain>
    </source>
</reference>
<dbReference type="AlphaFoldDB" id="A0A9D0Z1Y4"/>
<feature type="DNA-binding region" description="H-T-H motif" evidence="2">
    <location>
        <begin position="28"/>
        <end position="47"/>
    </location>
</feature>
<protein>
    <submittedName>
        <fullName evidence="4">TetR/AcrR family transcriptional regulator C-terminal domain-containing protein</fullName>
    </submittedName>
</protein>
<keyword evidence="1 2" id="KW-0238">DNA-binding</keyword>
<accession>A0A9D0Z1Y4</accession>
<feature type="domain" description="HTH tetR-type" evidence="3">
    <location>
        <begin position="5"/>
        <end position="65"/>
    </location>
</feature>
<dbReference type="PANTHER" id="PTHR43479">
    <property type="entry name" value="ACREF/ENVCD OPERON REPRESSOR-RELATED"/>
    <property type="match status" value="1"/>
</dbReference>
<comment type="caution">
    <text evidence="4">The sequence shown here is derived from an EMBL/GenBank/DDBJ whole genome shotgun (WGS) entry which is preliminary data.</text>
</comment>
<dbReference type="Proteomes" id="UP000886796">
    <property type="component" value="Unassembled WGS sequence"/>
</dbReference>
<name>A0A9D0Z1Y4_9FIRM</name>
<dbReference type="PANTHER" id="PTHR43479:SF7">
    <property type="entry name" value="TETR-FAMILY TRANSCRIPTIONAL REGULATOR"/>
    <property type="match status" value="1"/>
</dbReference>
<dbReference type="GO" id="GO:0003677">
    <property type="term" value="F:DNA binding"/>
    <property type="evidence" value="ECO:0007669"/>
    <property type="project" value="UniProtKB-UniRule"/>
</dbReference>
<dbReference type="SUPFAM" id="SSF46689">
    <property type="entry name" value="Homeodomain-like"/>
    <property type="match status" value="1"/>
</dbReference>
<sequence>MSTSDFTKERIAQGVKTLLQTMEFEQISVGLIARHCHISRNTFYYHFKDKYDIISWIFYREVAPIINTSQPVGNWAESLLGLCRYMQQNKAFYIKAFRIQGQNGFTECLLDFYANLVKSLLLNAKADQILDAAQIATISNFYASGLMGVVSKWAENGMNAAPEPTIRILKALLSGEIFDKLLTLQQEA</sequence>
<dbReference type="InterPro" id="IPR050624">
    <property type="entry name" value="HTH-type_Tx_Regulator"/>
</dbReference>
<dbReference type="PROSITE" id="PS50977">
    <property type="entry name" value="HTH_TETR_2"/>
    <property type="match status" value="1"/>
</dbReference>